<name>A0A974DBG9_XENLA</name>
<evidence type="ECO:0000313" key="2">
    <source>
        <dbReference type="Proteomes" id="UP000694892"/>
    </source>
</evidence>
<accession>A0A974DBG9</accession>
<protein>
    <submittedName>
        <fullName evidence="1">Uncharacterized protein</fullName>
    </submittedName>
</protein>
<organism evidence="1 2">
    <name type="scientific">Xenopus laevis</name>
    <name type="common">African clawed frog</name>
    <dbReference type="NCBI Taxonomy" id="8355"/>
    <lineage>
        <taxon>Eukaryota</taxon>
        <taxon>Metazoa</taxon>
        <taxon>Chordata</taxon>
        <taxon>Craniata</taxon>
        <taxon>Vertebrata</taxon>
        <taxon>Euteleostomi</taxon>
        <taxon>Amphibia</taxon>
        <taxon>Batrachia</taxon>
        <taxon>Anura</taxon>
        <taxon>Pipoidea</taxon>
        <taxon>Pipidae</taxon>
        <taxon>Xenopodinae</taxon>
        <taxon>Xenopus</taxon>
        <taxon>Xenopus</taxon>
    </lineage>
</organism>
<proteinExistence type="predicted"/>
<dbReference type="Proteomes" id="UP000694892">
    <property type="component" value="Chromosome 3S"/>
</dbReference>
<sequence>MCQCIYAGGKMSASFCPDTSVSLTDVYCIFAPKFTPSVPFSSCWASHFCRVSVKANSLHFWCIPVQYKFFFYTKQRTTYFCKKFKKKLCP</sequence>
<dbReference type="EMBL" id="CM004471">
    <property type="protein sequence ID" value="OCT87711.1"/>
    <property type="molecule type" value="Genomic_DNA"/>
</dbReference>
<dbReference type="AlphaFoldDB" id="A0A974DBG9"/>
<reference evidence="2" key="1">
    <citation type="journal article" date="2016" name="Nature">
        <title>Genome evolution in the allotetraploid frog Xenopus laevis.</title>
        <authorList>
            <person name="Session A.M."/>
            <person name="Uno Y."/>
            <person name="Kwon T."/>
            <person name="Chapman J.A."/>
            <person name="Toyoda A."/>
            <person name="Takahashi S."/>
            <person name="Fukui A."/>
            <person name="Hikosaka A."/>
            <person name="Suzuki A."/>
            <person name="Kondo M."/>
            <person name="van Heeringen S.J."/>
            <person name="Quigley I."/>
            <person name="Heinz S."/>
            <person name="Ogino H."/>
            <person name="Ochi H."/>
            <person name="Hellsten U."/>
            <person name="Lyons J.B."/>
            <person name="Simakov O."/>
            <person name="Putnam N."/>
            <person name="Stites J."/>
            <person name="Kuroki Y."/>
            <person name="Tanaka T."/>
            <person name="Michiue T."/>
            <person name="Watanabe M."/>
            <person name="Bogdanovic O."/>
            <person name="Lister R."/>
            <person name="Georgiou G."/>
            <person name="Paranjpe S.S."/>
            <person name="van Kruijsbergen I."/>
            <person name="Shu S."/>
            <person name="Carlson J."/>
            <person name="Kinoshita T."/>
            <person name="Ohta Y."/>
            <person name="Mawaribuchi S."/>
            <person name="Jenkins J."/>
            <person name="Grimwood J."/>
            <person name="Schmutz J."/>
            <person name="Mitros T."/>
            <person name="Mozaffari S.V."/>
            <person name="Suzuki Y."/>
            <person name="Haramoto Y."/>
            <person name="Yamamoto T.S."/>
            <person name="Takagi C."/>
            <person name="Heald R."/>
            <person name="Miller K."/>
            <person name="Haudenschild C."/>
            <person name="Kitzman J."/>
            <person name="Nakayama T."/>
            <person name="Izutsu Y."/>
            <person name="Robert J."/>
            <person name="Fortriede J."/>
            <person name="Burns K."/>
            <person name="Lotay V."/>
            <person name="Karimi K."/>
            <person name="Yasuoka Y."/>
            <person name="Dichmann D.S."/>
            <person name="Flajnik M.F."/>
            <person name="Houston D.W."/>
            <person name="Shendure J."/>
            <person name="DuPasquier L."/>
            <person name="Vize P.D."/>
            <person name="Zorn A.M."/>
            <person name="Ito M."/>
            <person name="Marcotte E.M."/>
            <person name="Wallingford J.B."/>
            <person name="Ito Y."/>
            <person name="Asashima M."/>
            <person name="Ueno N."/>
            <person name="Matsuda Y."/>
            <person name="Veenstra G.J."/>
            <person name="Fujiyama A."/>
            <person name="Harland R.M."/>
            <person name="Taira M."/>
            <person name="Rokhsar D.S."/>
        </authorList>
    </citation>
    <scope>NUCLEOTIDE SEQUENCE [LARGE SCALE GENOMIC DNA]</scope>
    <source>
        <strain evidence="2">J</strain>
    </source>
</reference>
<evidence type="ECO:0000313" key="1">
    <source>
        <dbReference type="EMBL" id="OCT87711.1"/>
    </source>
</evidence>
<gene>
    <name evidence="1" type="ORF">XELAEV_18021411mg</name>
</gene>